<accession>A0A517ZJY3</accession>
<evidence type="ECO:0000313" key="4">
    <source>
        <dbReference type="Proteomes" id="UP000319383"/>
    </source>
</evidence>
<dbReference type="PANTHER" id="PTHR33619:SF3">
    <property type="entry name" value="POLYSACCHARIDE EXPORT PROTEIN GFCE-RELATED"/>
    <property type="match status" value="1"/>
</dbReference>
<name>A0A517ZJY3_9PLAN</name>
<dbReference type="PANTHER" id="PTHR33619">
    <property type="entry name" value="POLYSACCHARIDE EXPORT PROTEIN GFCE-RELATED"/>
    <property type="match status" value="1"/>
</dbReference>
<reference evidence="3 4" key="1">
    <citation type="submission" date="2019-02" db="EMBL/GenBank/DDBJ databases">
        <title>Deep-cultivation of Planctomycetes and their phenomic and genomic characterization uncovers novel biology.</title>
        <authorList>
            <person name="Wiegand S."/>
            <person name="Jogler M."/>
            <person name="Boedeker C."/>
            <person name="Pinto D."/>
            <person name="Vollmers J."/>
            <person name="Rivas-Marin E."/>
            <person name="Kohn T."/>
            <person name="Peeters S.H."/>
            <person name="Heuer A."/>
            <person name="Rast P."/>
            <person name="Oberbeckmann S."/>
            <person name="Bunk B."/>
            <person name="Jeske O."/>
            <person name="Meyerdierks A."/>
            <person name="Storesund J.E."/>
            <person name="Kallscheuer N."/>
            <person name="Luecker S."/>
            <person name="Lage O.M."/>
            <person name="Pohl T."/>
            <person name="Merkel B.J."/>
            <person name="Hornburger P."/>
            <person name="Mueller R.-W."/>
            <person name="Bruemmer F."/>
            <person name="Labrenz M."/>
            <person name="Spormann A.M."/>
            <person name="Op den Camp H."/>
            <person name="Overmann J."/>
            <person name="Amann R."/>
            <person name="Jetten M.S.M."/>
            <person name="Mascher T."/>
            <person name="Medema M.H."/>
            <person name="Devos D.P."/>
            <person name="Kaster A.-K."/>
            <person name="Ovreas L."/>
            <person name="Rohde M."/>
            <person name="Galperin M.Y."/>
            <person name="Jogler C."/>
        </authorList>
    </citation>
    <scope>NUCLEOTIDE SEQUENCE [LARGE SCALE GENOMIC DNA]</scope>
    <source>
        <strain evidence="3 4">Mal52</strain>
    </source>
</reference>
<dbReference type="EMBL" id="CP036276">
    <property type="protein sequence ID" value="QDU42794.1"/>
    <property type="molecule type" value="Genomic_DNA"/>
</dbReference>
<dbReference type="InterPro" id="IPR049712">
    <property type="entry name" value="Poly_export"/>
</dbReference>
<protein>
    <submittedName>
        <fullName evidence="3">Polysaccharide biosynthesis/export protein</fullName>
    </submittedName>
</protein>
<dbReference type="Pfam" id="PF02563">
    <property type="entry name" value="Poly_export"/>
    <property type="match status" value="1"/>
</dbReference>
<gene>
    <name evidence="3" type="ORF">Mal52_12620</name>
</gene>
<dbReference type="Gene3D" id="3.30.1950.10">
    <property type="entry name" value="wza like domain"/>
    <property type="match status" value="1"/>
</dbReference>
<sequence>MPLFAQSSHKFVGLVGGAFMLLILVSGCATFDDSAVEYSTAPPISEVIPHELSKATSPVYVIEPPDVLTISAISLVPKHPYRVRPLDTLIVQATGVPTEAPIGGEHVIGLDGNLVLGYEYDYLDGQHQPIRATGKTIEMIRNELEERLQLVAREPRVWITLSSIASQQDISGEHLVAPDGRVTLGSYGRVCLIGMTIEEAKTTIETHLSQYFENPQVGVDVFGFNSKVYYVITQGAGLGDQVFRLPIKGSETALDAIGEIQGFSSNSSIRMWVARPGFNNQGGDQIMPIDWLGISQRGDVTTNYQLMPGDRLYVAEDKLVAFDTALAKIISPIERMLGVTLLGTQTANRITTYGTVNNQGF</sequence>
<evidence type="ECO:0000259" key="2">
    <source>
        <dbReference type="Pfam" id="PF02563"/>
    </source>
</evidence>
<dbReference type="RefSeq" id="WP_197534690.1">
    <property type="nucleotide sequence ID" value="NZ_CAXBED010000080.1"/>
</dbReference>
<dbReference type="InterPro" id="IPR003715">
    <property type="entry name" value="Poly_export_N"/>
</dbReference>
<keyword evidence="1" id="KW-0732">Signal</keyword>
<organism evidence="3 4">
    <name type="scientific">Symmachiella dynata</name>
    <dbReference type="NCBI Taxonomy" id="2527995"/>
    <lineage>
        <taxon>Bacteria</taxon>
        <taxon>Pseudomonadati</taxon>
        <taxon>Planctomycetota</taxon>
        <taxon>Planctomycetia</taxon>
        <taxon>Planctomycetales</taxon>
        <taxon>Planctomycetaceae</taxon>
        <taxon>Symmachiella</taxon>
    </lineage>
</organism>
<evidence type="ECO:0000313" key="3">
    <source>
        <dbReference type="EMBL" id="QDU42794.1"/>
    </source>
</evidence>
<feature type="domain" description="Polysaccharide export protein N-terminal" evidence="2">
    <location>
        <begin position="166"/>
        <end position="221"/>
    </location>
</feature>
<proteinExistence type="predicted"/>
<dbReference type="GO" id="GO:0015159">
    <property type="term" value="F:polysaccharide transmembrane transporter activity"/>
    <property type="evidence" value="ECO:0007669"/>
    <property type="project" value="InterPro"/>
</dbReference>
<dbReference type="KEGG" id="sdyn:Mal52_12620"/>
<evidence type="ECO:0000256" key="1">
    <source>
        <dbReference type="ARBA" id="ARBA00022729"/>
    </source>
</evidence>
<dbReference type="Proteomes" id="UP000319383">
    <property type="component" value="Chromosome"/>
</dbReference>
<keyword evidence="4" id="KW-1185">Reference proteome</keyword>
<dbReference type="AlphaFoldDB" id="A0A517ZJY3"/>